<gene>
    <name evidence="1" type="ORF">RCOM_1584100</name>
</gene>
<protein>
    <submittedName>
        <fullName evidence="1">Uncharacterized protein</fullName>
    </submittedName>
</protein>
<dbReference type="AlphaFoldDB" id="B9R6Q5"/>
<keyword evidence="2" id="KW-1185">Reference proteome</keyword>
<dbReference type="InParanoid" id="B9R6Q5"/>
<sequence length="93" mass="10570">MDFISWSAFIVGHQRTMITYECEELPEILSLFCDTDDPTKIHGVSGQSPMVLTNAGEHQRFSGNEFRFRQPAKAKNLPIRSGIICECRRVVNP</sequence>
<organism evidence="1 2">
    <name type="scientific">Ricinus communis</name>
    <name type="common">Castor bean</name>
    <dbReference type="NCBI Taxonomy" id="3988"/>
    <lineage>
        <taxon>Eukaryota</taxon>
        <taxon>Viridiplantae</taxon>
        <taxon>Streptophyta</taxon>
        <taxon>Embryophyta</taxon>
        <taxon>Tracheophyta</taxon>
        <taxon>Spermatophyta</taxon>
        <taxon>Magnoliopsida</taxon>
        <taxon>eudicotyledons</taxon>
        <taxon>Gunneridae</taxon>
        <taxon>Pentapetalae</taxon>
        <taxon>rosids</taxon>
        <taxon>fabids</taxon>
        <taxon>Malpighiales</taxon>
        <taxon>Euphorbiaceae</taxon>
        <taxon>Acalyphoideae</taxon>
        <taxon>Acalypheae</taxon>
        <taxon>Ricinus</taxon>
    </lineage>
</organism>
<dbReference type="Proteomes" id="UP000008311">
    <property type="component" value="Unassembled WGS sequence"/>
</dbReference>
<reference evidence="2" key="1">
    <citation type="journal article" date="2010" name="Nat. Biotechnol.">
        <title>Draft genome sequence of the oilseed species Ricinus communis.</title>
        <authorList>
            <person name="Chan A.P."/>
            <person name="Crabtree J."/>
            <person name="Zhao Q."/>
            <person name="Lorenzi H."/>
            <person name="Orvis J."/>
            <person name="Puiu D."/>
            <person name="Melake-Berhan A."/>
            <person name="Jones K.M."/>
            <person name="Redman J."/>
            <person name="Chen G."/>
            <person name="Cahoon E.B."/>
            <person name="Gedil M."/>
            <person name="Stanke M."/>
            <person name="Haas B.J."/>
            <person name="Wortman J.R."/>
            <person name="Fraser-Liggett C.M."/>
            <person name="Ravel J."/>
            <person name="Rabinowicz P.D."/>
        </authorList>
    </citation>
    <scope>NUCLEOTIDE SEQUENCE [LARGE SCALE GENOMIC DNA]</scope>
    <source>
        <strain evidence="2">cv. Hale</strain>
    </source>
</reference>
<accession>B9R6Q5</accession>
<dbReference type="EMBL" id="EQ973772">
    <property type="protein sequence ID" value="EEF52185.1"/>
    <property type="molecule type" value="Genomic_DNA"/>
</dbReference>
<evidence type="ECO:0000313" key="1">
    <source>
        <dbReference type="EMBL" id="EEF52185.1"/>
    </source>
</evidence>
<evidence type="ECO:0000313" key="2">
    <source>
        <dbReference type="Proteomes" id="UP000008311"/>
    </source>
</evidence>
<proteinExistence type="predicted"/>
<name>B9R6Q5_RICCO</name>